<dbReference type="OrthoDB" id="3364132at2759"/>
<accession>A0A9P7MS14</accession>
<evidence type="ECO:0000313" key="3">
    <source>
        <dbReference type="EMBL" id="KAG5967138.1"/>
    </source>
</evidence>
<reference evidence="3" key="1">
    <citation type="journal article" date="2020" name="bioRxiv">
        <title>Whole genome comparisons of ergot fungi reveals the divergence and evolution of species within the genus Claviceps are the result of varying mechanisms driving genome evolution and host range expansion.</title>
        <authorList>
            <person name="Wyka S.A."/>
            <person name="Mondo S.J."/>
            <person name="Liu M."/>
            <person name="Dettman J."/>
            <person name="Nalam V."/>
            <person name="Broders K.D."/>
        </authorList>
    </citation>
    <scope>NUCLEOTIDE SEQUENCE</scope>
    <source>
        <strain evidence="3">CCC 1102</strain>
    </source>
</reference>
<dbReference type="Pfam" id="PF25534">
    <property type="entry name" value="DUF7918"/>
    <property type="match status" value="1"/>
</dbReference>
<proteinExistence type="predicted"/>
<name>A0A9P7MS14_9HYPO</name>
<comment type="caution">
    <text evidence="3">The sequence shown here is derived from an EMBL/GenBank/DDBJ whole genome shotgun (WGS) entry which is preliminary data.</text>
</comment>
<dbReference type="Proteomes" id="UP000784919">
    <property type="component" value="Unassembled WGS sequence"/>
</dbReference>
<feature type="domain" description="DUF7918" evidence="2">
    <location>
        <begin position="10"/>
        <end position="242"/>
    </location>
</feature>
<dbReference type="AlphaFoldDB" id="A0A9P7MS14"/>
<feature type="region of interest" description="Disordered" evidence="1">
    <location>
        <begin position="273"/>
        <end position="306"/>
    </location>
</feature>
<organism evidence="3 4">
    <name type="scientific">Claviceps arundinis</name>
    <dbReference type="NCBI Taxonomy" id="1623583"/>
    <lineage>
        <taxon>Eukaryota</taxon>
        <taxon>Fungi</taxon>
        <taxon>Dikarya</taxon>
        <taxon>Ascomycota</taxon>
        <taxon>Pezizomycotina</taxon>
        <taxon>Sordariomycetes</taxon>
        <taxon>Hypocreomycetidae</taxon>
        <taxon>Hypocreales</taxon>
        <taxon>Clavicipitaceae</taxon>
        <taxon>Claviceps</taxon>
    </lineage>
</organism>
<dbReference type="PANTHER" id="PTHR36223">
    <property type="entry name" value="BETA-LACTAMASE-TYPE TRANSPEPTIDASE FOLD DOMAIN CONTAINING PROTEIN"/>
    <property type="match status" value="1"/>
</dbReference>
<dbReference type="EMBL" id="SRPS01000126">
    <property type="protein sequence ID" value="KAG5967138.1"/>
    <property type="molecule type" value="Genomic_DNA"/>
</dbReference>
<protein>
    <recommendedName>
        <fullName evidence="2">DUF7918 domain-containing protein</fullName>
    </recommendedName>
</protein>
<sequence length="322" mass="35912">MAIMSCFPEIDVRVCISGRPATEYPSPDQRDDNGNMRSGAGHGAVHTHECYIESKSGQDYTVDISVTPELRLPPTKSLLMDLSVDGQKCHGAATTLKSRKGVPKPFRYSFIGPWRASSSPGYMIQDKLTFSPVSTVEETSKTKLGRDSKIVANLGIIKVEVFLGTMLQAKPWTRPSQRSRHEALTIAEKAMKGKELSHGTTYSRGETRFKSWSRSACDRELLAVYKFHYRSHDALRREMILPPRDPAVSDEVSAMTEDEARSLAEQYLRLKREPQVKSEDKKPLISKRTIDLTEDDGAQGSGCGRVKRPKAIDDGCDFIDLT</sequence>
<feature type="compositionally biased region" description="Basic and acidic residues" evidence="1">
    <location>
        <begin position="273"/>
        <end position="291"/>
    </location>
</feature>
<gene>
    <name evidence="3" type="ORF">E4U56_001002</name>
</gene>
<dbReference type="PANTHER" id="PTHR36223:SF1">
    <property type="entry name" value="TRANSCRIPTION ELONGATION FACTOR EAF N-TERMINAL DOMAIN-CONTAINING PROTEIN"/>
    <property type="match status" value="1"/>
</dbReference>
<evidence type="ECO:0000259" key="2">
    <source>
        <dbReference type="Pfam" id="PF25534"/>
    </source>
</evidence>
<feature type="region of interest" description="Disordered" evidence="1">
    <location>
        <begin position="19"/>
        <end position="42"/>
    </location>
</feature>
<evidence type="ECO:0000256" key="1">
    <source>
        <dbReference type="SAM" id="MobiDB-lite"/>
    </source>
</evidence>
<evidence type="ECO:0000313" key="4">
    <source>
        <dbReference type="Proteomes" id="UP000784919"/>
    </source>
</evidence>
<dbReference type="InterPro" id="IPR057678">
    <property type="entry name" value="DUF7918"/>
</dbReference>